<sequence length="227" mass="25402">MTVARSYPLCGKFGQRIVFGPDFKGDFGGLRIPAKLGKPPAKLRVARCSWSCHLSNAPELLDQLVVSRKKFVREGGCPRGKTRQIFSAFSLSLSMFARTVDLASDVGFRRSWYRWKACATLFLKVPGFAGNRAWAGKIWSREQRPPECFWSIGGHFPAKIPARPGKILAIREFHTMHERVLFPTCPGLQDQLVVSQEDSARKRGNVGGKVPEFSAQPYSVGLFSRAW</sequence>
<dbReference type="AlphaFoldDB" id="A0A2N9HPF0"/>
<evidence type="ECO:0000313" key="1">
    <source>
        <dbReference type="EMBL" id="SPD13534.1"/>
    </source>
</evidence>
<organism evidence="1">
    <name type="scientific">Fagus sylvatica</name>
    <name type="common">Beechnut</name>
    <dbReference type="NCBI Taxonomy" id="28930"/>
    <lineage>
        <taxon>Eukaryota</taxon>
        <taxon>Viridiplantae</taxon>
        <taxon>Streptophyta</taxon>
        <taxon>Embryophyta</taxon>
        <taxon>Tracheophyta</taxon>
        <taxon>Spermatophyta</taxon>
        <taxon>Magnoliopsida</taxon>
        <taxon>eudicotyledons</taxon>
        <taxon>Gunneridae</taxon>
        <taxon>Pentapetalae</taxon>
        <taxon>rosids</taxon>
        <taxon>fabids</taxon>
        <taxon>Fagales</taxon>
        <taxon>Fagaceae</taxon>
        <taxon>Fagus</taxon>
    </lineage>
</organism>
<reference evidence="1" key="1">
    <citation type="submission" date="2018-02" db="EMBL/GenBank/DDBJ databases">
        <authorList>
            <person name="Cohen D.B."/>
            <person name="Kent A.D."/>
        </authorList>
    </citation>
    <scope>NUCLEOTIDE SEQUENCE</scope>
</reference>
<name>A0A2N9HPF0_FAGSY</name>
<accession>A0A2N9HPF0</accession>
<gene>
    <name evidence="1" type="ORF">FSB_LOCUS41416</name>
</gene>
<proteinExistence type="predicted"/>
<protein>
    <submittedName>
        <fullName evidence="1">Uncharacterized protein</fullName>
    </submittedName>
</protein>
<dbReference type="EMBL" id="OIVN01003780">
    <property type="protein sequence ID" value="SPD13534.1"/>
    <property type="molecule type" value="Genomic_DNA"/>
</dbReference>